<dbReference type="InterPro" id="IPR049559">
    <property type="entry name" value="Rrp6p-like_exo"/>
</dbReference>
<dbReference type="GO" id="GO:0000467">
    <property type="term" value="P:exonucleolytic trimming to generate mature 3'-end of 5.8S rRNA from tricistronic rRNA transcript (SSU-rRNA, 5.8S rRNA, LSU-rRNA)"/>
    <property type="evidence" value="ECO:0007669"/>
    <property type="project" value="EnsemblFungi"/>
</dbReference>
<dbReference type="GO" id="GO:0071042">
    <property type="term" value="P:nuclear polyadenylation-dependent mRNA catabolic process"/>
    <property type="evidence" value="ECO:0007669"/>
    <property type="project" value="EnsemblFungi"/>
</dbReference>
<evidence type="ECO:0000256" key="1">
    <source>
        <dbReference type="ARBA" id="ARBA00004123"/>
    </source>
</evidence>
<keyword evidence="12" id="KW-1185">Reference proteome</keyword>
<dbReference type="RefSeq" id="XP_020077687.1">
    <property type="nucleotide sequence ID" value="XM_020223448.1"/>
</dbReference>
<evidence type="ECO:0000256" key="9">
    <source>
        <dbReference type="SAM" id="MobiDB-lite"/>
    </source>
</evidence>
<dbReference type="InterPro" id="IPR002121">
    <property type="entry name" value="HRDC_dom"/>
</dbReference>
<dbReference type="PANTHER" id="PTHR12124:SF47">
    <property type="entry name" value="EXOSOME COMPONENT 10"/>
    <property type="match status" value="1"/>
</dbReference>
<evidence type="ECO:0000313" key="12">
    <source>
        <dbReference type="Proteomes" id="UP000095085"/>
    </source>
</evidence>
<dbReference type="GO" id="GO:0005730">
    <property type="term" value="C:nucleolus"/>
    <property type="evidence" value="ECO:0007669"/>
    <property type="project" value="EnsemblFungi"/>
</dbReference>
<feature type="compositionally biased region" description="Low complexity" evidence="9">
    <location>
        <begin position="758"/>
        <end position="769"/>
    </location>
</feature>
<dbReference type="SMART" id="SM00341">
    <property type="entry name" value="HRDC"/>
    <property type="match status" value="1"/>
</dbReference>
<dbReference type="SMART" id="SM00474">
    <property type="entry name" value="35EXOc"/>
    <property type="match status" value="1"/>
</dbReference>
<dbReference type="Gene3D" id="3.30.420.10">
    <property type="entry name" value="Ribonuclease H-like superfamily/Ribonuclease H"/>
    <property type="match status" value="1"/>
</dbReference>
<comment type="similarity">
    <text evidence="8">Belongs to the exosome component 10/RRP6 family.</text>
</comment>
<reference evidence="12" key="1">
    <citation type="submission" date="2016-05" db="EMBL/GenBank/DDBJ databases">
        <title>Comparative genomics of biotechnologically important yeasts.</title>
        <authorList>
            <consortium name="DOE Joint Genome Institute"/>
            <person name="Riley R."/>
            <person name="Haridas S."/>
            <person name="Wolfe K.H."/>
            <person name="Lopes M.R."/>
            <person name="Hittinger C.T."/>
            <person name="Goker M."/>
            <person name="Salamov A."/>
            <person name="Wisecaver J."/>
            <person name="Long T.M."/>
            <person name="Aerts A.L."/>
            <person name="Barry K."/>
            <person name="Choi C."/>
            <person name="Clum A."/>
            <person name="Coughlan A.Y."/>
            <person name="Deshpande S."/>
            <person name="Douglass A.P."/>
            <person name="Hanson S.J."/>
            <person name="Klenk H.-P."/>
            <person name="Labutti K."/>
            <person name="Lapidus A."/>
            <person name="Lindquist E."/>
            <person name="Lipzen A."/>
            <person name="Meier-Kolthoff J.P."/>
            <person name="Ohm R.A."/>
            <person name="Otillar R.P."/>
            <person name="Pangilinan J."/>
            <person name="Peng Y."/>
            <person name="Rokas A."/>
            <person name="Rosa C.A."/>
            <person name="Scheuner C."/>
            <person name="Sibirny A.A."/>
            <person name="Slot J.C."/>
            <person name="Stielow J.B."/>
            <person name="Sun H."/>
            <person name="Kurtzman C.P."/>
            <person name="Blackwell M."/>
            <person name="Grigoriev I.V."/>
            <person name="Jeffries T.W."/>
        </authorList>
    </citation>
    <scope>NUCLEOTIDE SEQUENCE [LARGE SCALE GENOMIC DNA]</scope>
    <source>
        <strain evidence="12">NRRL Y-1933</strain>
    </source>
</reference>
<evidence type="ECO:0000256" key="7">
    <source>
        <dbReference type="ARBA" id="ARBA00023242"/>
    </source>
</evidence>
<dbReference type="GO" id="GO:0071051">
    <property type="term" value="P:poly(A)-dependent snoRNA 3'-end processing"/>
    <property type="evidence" value="ECO:0007669"/>
    <property type="project" value="EnsemblFungi"/>
</dbReference>
<keyword evidence="7" id="KW-0539">Nucleus</keyword>
<dbReference type="GO" id="GO:0034476">
    <property type="term" value="P:U5 snRNA 3'-end processing"/>
    <property type="evidence" value="ECO:0007669"/>
    <property type="project" value="EnsemblFungi"/>
</dbReference>
<dbReference type="GO" id="GO:0071039">
    <property type="term" value="P:nuclear polyadenylation-dependent CUT catabolic process"/>
    <property type="evidence" value="ECO:0007669"/>
    <property type="project" value="EnsemblFungi"/>
</dbReference>
<dbReference type="InterPro" id="IPR012337">
    <property type="entry name" value="RNaseH-like_sf"/>
</dbReference>
<dbReference type="GO" id="GO:0071040">
    <property type="term" value="P:nuclear polyadenylation-dependent antisense transcript catabolic process"/>
    <property type="evidence" value="ECO:0007669"/>
    <property type="project" value="EnsemblFungi"/>
</dbReference>
<keyword evidence="6" id="KW-0269">Exonuclease</keyword>
<dbReference type="GO" id="GO:0071028">
    <property type="term" value="P:nuclear mRNA surveillance"/>
    <property type="evidence" value="ECO:0007669"/>
    <property type="project" value="EnsemblFungi"/>
</dbReference>
<dbReference type="InterPro" id="IPR012588">
    <property type="entry name" value="Exosome-assoc_fac_Rrp6_N"/>
</dbReference>
<proteinExistence type="inferred from homology"/>
<evidence type="ECO:0000256" key="6">
    <source>
        <dbReference type="ARBA" id="ARBA00022839"/>
    </source>
</evidence>
<protein>
    <recommendedName>
        <fullName evidence="10">HRDC domain-containing protein</fullName>
    </recommendedName>
</protein>
<dbReference type="SUPFAM" id="SSF53098">
    <property type="entry name" value="Ribonuclease H-like"/>
    <property type="match status" value="1"/>
</dbReference>
<keyword evidence="5" id="KW-0271">Exosome</keyword>
<dbReference type="CDD" id="cd06147">
    <property type="entry name" value="Rrp6p_like_exo"/>
    <property type="match status" value="1"/>
</dbReference>
<keyword evidence="3" id="KW-0540">Nuclease</keyword>
<organism evidence="11 12">
    <name type="scientific">Hyphopichia burtonii NRRL Y-1933</name>
    <dbReference type="NCBI Taxonomy" id="984485"/>
    <lineage>
        <taxon>Eukaryota</taxon>
        <taxon>Fungi</taxon>
        <taxon>Dikarya</taxon>
        <taxon>Ascomycota</taxon>
        <taxon>Saccharomycotina</taxon>
        <taxon>Pichiomycetes</taxon>
        <taxon>Debaryomycetaceae</taxon>
        <taxon>Hyphopichia</taxon>
    </lineage>
</organism>
<evidence type="ECO:0000259" key="10">
    <source>
        <dbReference type="PROSITE" id="PS50967"/>
    </source>
</evidence>
<dbReference type="FunFam" id="3.30.420.10:FF:000059">
    <property type="entry name" value="Exosome complex exonuclease Rrp6"/>
    <property type="match status" value="1"/>
</dbReference>
<feature type="compositionally biased region" description="Acidic residues" evidence="9">
    <location>
        <begin position="663"/>
        <end position="682"/>
    </location>
</feature>
<feature type="compositionally biased region" description="Basic and acidic residues" evidence="9">
    <location>
        <begin position="712"/>
        <end position="741"/>
    </location>
</feature>
<dbReference type="EMBL" id="KV454539">
    <property type="protein sequence ID" value="ODV68620.1"/>
    <property type="molecule type" value="Genomic_DNA"/>
</dbReference>
<dbReference type="InterPro" id="IPR036397">
    <property type="entry name" value="RNaseH_sf"/>
</dbReference>
<dbReference type="GO" id="GO:0032204">
    <property type="term" value="P:regulation of telomere maintenance"/>
    <property type="evidence" value="ECO:0007669"/>
    <property type="project" value="EnsemblFungi"/>
</dbReference>
<feature type="domain" description="HRDC" evidence="10">
    <location>
        <begin position="463"/>
        <end position="544"/>
    </location>
</feature>
<dbReference type="Proteomes" id="UP000095085">
    <property type="component" value="Unassembled WGS sequence"/>
</dbReference>
<evidence type="ECO:0000256" key="4">
    <source>
        <dbReference type="ARBA" id="ARBA00022801"/>
    </source>
</evidence>
<dbReference type="GO" id="GO:0071036">
    <property type="term" value="P:nuclear polyadenylation-dependent snoRNA catabolic process"/>
    <property type="evidence" value="ECO:0007669"/>
    <property type="project" value="EnsemblFungi"/>
</dbReference>
<dbReference type="PANTHER" id="PTHR12124">
    <property type="entry name" value="POLYMYOSITIS/SCLERODERMA AUTOANTIGEN-RELATED"/>
    <property type="match status" value="1"/>
</dbReference>
<dbReference type="STRING" id="984485.A0A1E4RMX5"/>
<dbReference type="GO" id="GO:0071035">
    <property type="term" value="P:nuclear polyadenylation-dependent rRNA catabolic process"/>
    <property type="evidence" value="ECO:0007669"/>
    <property type="project" value="EnsemblFungi"/>
</dbReference>
<dbReference type="Pfam" id="PF08066">
    <property type="entry name" value="PMC2NT"/>
    <property type="match status" value="1"/>
</dbReference>
<dbReference type="GO" id="GO:0000175">
    <property type="term" value="F:3'-5'-RNA exonuclease activity"/>
    <property type="evidence" value="ECO:0007669"/>
    <property type="project" value="EnsemblFungi"/>
</dbReference>
<dbReference type="SUPFAM" id="SSF47819">
    <property type="entry name" value="HRDC-like"/>
    <property type="match status" value="1"/>
</dbReference>
<evidence type="ECO:0000256" key="8">
    <source>
        <dbReference type="ARBA" id="ARBA00043957"/>
    </source>
</evidence>
<dbReference type="OrthoDB" id="2250022at2759"/>
<gene>
    <name evidence="11" type="ORF">HYPBUDRAFT_4710</name>
</gene>
<dbReference type="GO" id="GO:0034473">
    <property type="term" value="P:U1 snRNA 3'-end processing"/>
    <property type="evidence" value="ECO:0007669"/>
    <property type="project" value="EnsemblFungi"/>
</dbReference>
<dbReference type="GeneID" id="30997997"/>
<dbReference type="GO" id="GO:0003727">
    <property type="term" value="F:single-stranded RNA binding"/>
    <property type="evidence" value="ECO:0007669"/>
    <property type="project" value="TreeGrafter"/>
</dbReference>
<feature type="compositionally biased region" description="Acidic residues" evidence="9">
    <location>
        <begin position="645"/>
        <end position="654"/>
    </location>
</feature>
<dbReference type="Pfam" id="PF01612">
    <property type="entry name" value="DNA_pol_A_exo1"/>
    <property type="match status" value="1"/>
</dbReference>
<name>A0A1E4RMX5_9ASCO</name>
<keyword evidence="2" id="KW-0698">rRNA processing</keyword>
<dbReference type="GO" id="GO:0000973">
    <property type="term" value="P:post-transcriptional tethering of RNA polymerase II gene DNA at nuclear periphery"/>
    <property type="evidence" value="ECO:0007669"/>
    <property type="project" value="EnsemblFungi"/>
</dbReference>
<evidence type="ECO:0000256" key="3">
    <source>
        <dbReference type="ARBA" id="ARBA00022722"/>
    </source>
</evidence>
<dbReference type="InterPro" id="IPR002562">
    <property type="entry name" value="3'-5'_exonuclease_dom"/>
</dbReference>
<evidence type="ECO:0000256" key="2">
    <source>
        <dbReference type="ARBA" id="ARBA00022552"/>
    </source>
</evidence>
<dbReference type="GO" id="GO:0000176">
    <property type="term" value="C:nuclear exosome (RNase complex)"/>
    <property type="evidence" value="ECO:0007669"/>
    <property type="project" value="EnsemblFungi"/>
</dbReference>
<dbReference type="GO" id="GO:0071038">
    <property type="term" value="P:TRAMP-dependent tRNA surveillance pathway"/>
    <property type="evidence" value="ECO:0007669"/>
    <property type="project" value="EnsemblFungi"/>
</dbReference>
<dbReference type="InterPro" id="IPR010997">
    <property type="entry name" value="HRDC-like_sf"/>
</dbReference>
<dbReference type="GO" id="GO:0034475">
    <property type="term" value="P:U4 snRNA 3'-end processing"/>
    <property type="evidence" value="ECO:0007669"/>
    <property type="project" value="EnsemblFungi"/>
</dbReference>
<dbReference type="InterPro" id="IPR044876">
    <property type="entry name" value="HRDC_dom_sf"/>
</dbReference>
<dbReference type="GO" id="GO:0000166">
    <property type="term" value="F:nucleotide binding"/>
    <property type="evidence" value="ECO:0007669"/>
    <property type="project" value="InterPro"/>
</dbReference>
<dbReference type="Pfam" id="PF00570">
    <property type="entry name" value="HRDC"/>
    <property type="match status" value="1"/>
</dbReference>
<feature type="region of interest" description="Disordered" evidence="9">
    <location>
        <begin position="645"/>
        <end position="769"/>
    </location>
</feature>
<evidence type="ECO:0000313" key="11">
    <source>
        <dbReference type="EMBL" id="ODV68620.1"/>
    </source>
</evidence>
<accession>A0A1E4RMX5</accession>
<dbReference type="Gene3D" id="1.10.150.80">
    <property type="entry name" value="HRDC domain"/>
    <property type="match status" value="1"/>
</dbReference>
<feature type="compositionally biased region" description="Basic residues" evidence="9">
    <location>
        <begin position="688"/>
        <end position="699"/>
    </location>
</feature>
<dbReference type="InterPro" id="IPR045092">
    <property type="entry name" value="Rrp6-like"/>
</dbReference>
<dbReference type="AlphaFoldDB" id="A0A1E4RMX5"/>
<sequence length="769" mass="89450">MSEEEKKPGVFDGVLPKVMQTIRASSALAAQDVNFYKSLDAEVSKLIDDNGGQLLDIVNSMLQKTSKEAKSIEYGKDHVSSDISWKPISNALDNVFEKIDILFDNVEKNGKTLQKEDKMIYLEEGANDNVNQTNSGKKLSKPQLSFKNKIDNSEANPFKPKLSKKPNALKSLEEVSEIVPADTILNEETGETLIDPAHYVQPYEYEIDNQPYPESILQKKEPTPSKDWNETSAIWIETKEGLEEMIQDLRELNEIAVDLEHHDYRTYYGLVCLMQISNREKDWIIDTLKLRDDLEPLNEIFTNPQIIKVFHGAFMDIIWLQRDLGLYIVSLFDTFHASKKLGFPKFSLAYLLETFANFKTSKKYQLSDWRVRPLLNAMKAYARSDTHFLLNIFDQLRNKLIDQSEKDHDNKLQQVLYESRQVAKRRFEYTKFRPLQDSLVTAPIMSSNRREPYNLIMYQYNVPREKKPIMATLYEWRDIKARELDESPRFIMSNQVMVSLAQLTKPVDASKVLGSSSYLSEIVRVNANELSKIMQQTMEKMEELEQEWEIPRDGNDEDGDLININKLAFTTVAFKKLIESFDQPIQKDLIKNNSQILSRVFKNGEDEFLIEYDGDGNVIHHHGEEFIERYNYAMEQFDKMNQVEFEQDNEDSEEKPDSKQEEAAEEEAAEEAEAEAEEEIDSNEVITLKKKKMQKKQPVKSKEEQPAYDYENADKVLLDMNDRRRQNRQENKKKRSFDPYNKEQGGPQSSKRSKRMNTGKTTTFTNKKR</sequence>
<keyword evidence="4" id="KW-0378">Hydrolase</keyword>
<comment type="subcellular location">
    <subcellularLocation>
        <location evidence="1">Nucleus</location>
    </subcellularLocation>
</comment>
<dbReference type="GO" id="GO:0071037">
    <property type="term" value="P:nuclear polyadenylation-dependent snRNA catabolic process"/>
    <property type="evidence" value="ECO:0007669"/>
    <property type="project" value="EnsemblFungi"/>
</dbReference>
<dbReference type="GO" id="GO:0042134">
    <property type="term" value="F:rRNA primary transcript binding"/>
    <property type="evidence" value="ECO:0007669"/>
    <property type="project" value="EnsemblFungi"/>
</dbReference>
<dbReference type="GO" id="GO:0071044">
    <property type="term" value="P:histone mRNA catabolic process"/>
    <property type="evidence" value="ECO:0007669"/>
    <property type="project" value="EnsemblFungi"/>
</dbReference>
<evidence type="ECO:0000256" key="5">
    <source>
        <dbReference type="ARBA" id="ARBA00022835"/>
    </source>
</evidence>
<dbReference type="PROSITE" id="PS50967">
    <property type="entry name" value="HRDC"/>
    <property type="match status" value="1"/>
</dbReference>